<evidence type="ECO:0000259" key="15">
    <source>
        <dbReference type="PROSITE" id="PS51193"/>
    </source>
</evidence>
<dbReference type="Pfam" id="PF13307">
    <property type="entry name" value="Helicase_C_2"/>
    <property type="match status" value="1"/>
</dbReference>
<evidence type="ECO:0000313" key="17">
    <source>
        <dbReference type="Proteomes" id="UP000051952"/>
    </source>
</evidence>
<dbReference type="PANTHER" id="PTHR11472:SF34">
    <property type="entry name" value="REGULATOR OF TELOMERE ELONGATION HELICASE 1"/>
    <property type="match status" value="1"/>
</dbReference>
<keyword evidence="5" id="KW-0378">Hydrolase</keyword>
<dbReference type="GO" id="GO:0006281">
    <property type="term" value="P:DNA repair"/>
    <property type="evidence" value="ECO:0007669"/>
    <property type="project" value="UniProtKB-KW"/>
</dbReference>
<dbReference type="InterPro" id="IPR014013">
    <property type="entry name" value="Helic_SF1/SF2_ATP-bd_DinG/Rad3"/>
</dbReference>
<dbReference type="InterPro" id="IPR002464">
    <property type="entry name" value="DNA/RNA_helicase_DEAH_CS"/>
</dbReference>
<dbReference type="GO" id="GO:1904430">
    <property type="term" value="P:negative regulation of t-circle formation"/>
    <property type="evidence" value="ECO:0007669"/>
    <property type="project" value="TreeGrafter"/>
</dbReference>
<sequence>MPCIRINDVEIQFPFEPYSAQAEYMSSVLTTLSTSGQALLESPTGTGKTLCLLCSTCAWVKQQRDTSNASISFKPIPRQPSSGKGVMGQPEPPAVMPMRIVYTSRTHAQLAQVIREFKKTSYASTFTMAVLGSREHLCVHNSVSKMTSAQSMNSACSSVRGEQQCRFYNKIQFQLGNPQRLRTLSGADIGLGATDDHSNYSEGERRPSMLSPVHDVEDLVKAGRSVGFCPYFYERAVSRDAEIVFLPYTYLFDPSVRKQLPFSLEDSILIIDEAHNLPSVLSGSANTNLHPVAIAQAMRELSVAIETLRNEVRGGELDREREIQHAAKEEGFSVWKLLLARLEDTIDTTAQSKGKHIDALRRQSAGAANDEAMTRIAVPPPPGGGGVSNEELVLCGSSIFDILRSADLTAGNWRGSATEGGLGEVLNQAMGALSTSDAGCPGLQALQAFLTNVFETEGSFTDVDENCRVVLQATTPAQGSTSYYGRGGKHAPSSTTAASTSWTLGFWSLNTTSSMLRAIHGTRALILTSGTLSPMDHFAAELGVPFDVTLVGKHVIRPNQVMCSILAKGPSGASLNASYAFRGSEEYRLALGYSILNLARNVPNGVLVFFPSYAAMNGALEMWKMTGGPQCDVTIWSQLSELKSLFVEPSDGGELPLVIQNFQQCAEKDGRGGALLFAVCRGKISEGVDFSDKHGRCVMVVGIPYANQGDLFVRLKRQYITLSAPRRPKVRGKLFTGDDWYRQEALRSVNQAIGRVIRHKDDFGCVVLGDPRYVQLVDGLSAWITTSLERHETFGETYAAVAQFFHRWKRGGGAVQLDKRQPLGSDAPNSGDFRGVTTMVPAVAPATAKQADAFLELDKGRRKAEAHAHMQQEVVSGPSDAPARPAQKPPAAVFEKQEVSSAATTSPHPGPMSSMEFCEMIKRHTSAEGYATFRGFLAEVAAMKRERMVTPSSGEAPKVVDAAEKKQSDAAFIAKFSEFTNRVVAFFESSYTSDTMAEKKKMMLLFGEFLPPVFQSLLIALLRKRRRDEDTPA</sequence>
<keyword evidence="3" id="KW-0547">Nucleotide-binding</keyword>
<keyword evidence="9" id="KW-0411">Iron-sulfur</keyword>
<dbReference type="GO" id="GO:0090657">
    <property type="term" value="P:telomeric loop disassembly"/>
    <property type="evidence" value="ECO:0007669"/>
    <property type="project" value="TreeGrafter"/>
</dbReference>
<dbReference type="GO" id="GO:0003677">
    <property type="term" value="F:DNA binding"/>
    <property type="evidence" value="ECO:0007669"/>
    <property type="project" value="UniProtKB-KW"/>
</dbReference>
<dbReference type="EMBL" id="CYKH01000236">
    <property type="protein sequence ID" value="CUI12354.1"/>
    <property type="molecule type" value="Genomic_DNA"/>
</dbReference>
<dbReference type="GO" id="GO:0046872">
    <property type="term" value="F:metal ion binding"/>
    <property type="evidence" value="ECO:0007669"/>
    <property type="project" value="UniProtKB-KW"/>
</dbReference>
<dbReference type="GO" id="GO:0070182">
    <property type="term" value="F:DNA polymerase binding"/>
    <property type="evidence" value="ECO:0007669"/>
    <property type="project" value="TreeGrafter"/>
</dbReference>
<evidence type="ECO:0000256" key="1">
    <source>
        <dbReference type="ARBA" id="ARBA00022485"/>
    </source>
</evidence>
<dbReference type="InterPro" id="IPR045028">
    <property type="entry name" value="DinG/Rad3-like"/>
</dbReference>
<feature type="compositionally biased region" description="Basic and acidic residues" evidence="14">
    <location>
        <begin position="860"/>
        <end position="870"/>
    </location>
</feature>
<keyword evidence="4" id="KW-0227">DNA damage</keyword>
<evidence type="ECO:0000256" key="10">
    <source>
        <dbReference type="ARBA" id="ARBA00023125"/>
    </source>
</evidence>
<evidence type="ECO:0000256" key="7">
    <source>
        <dbReference type="ARBA" id="ARBA00022840"/>
    </source>
</evidence>
<keyword evidence="13" id="KW-0539">Nucleus</keyword>
<dbReference type="FunFam" id="3.40.50.300:FF:001352">
    <property type="entry name" value="DNA repair helicase"/>
    <property type="match status" value="1"/>
</dbReference>
<evidence type="ECO:0000256" key="14">
    <source>
        <dbReference type="SAM" id="MobiDB-lite"/>
    </source>
</evidence>
<dbReference type="SMART" id="SM00491">
    <property type="entry name" value="HELICc2"/>
    <property type="match status" value="1"/>
</dbReference>
<dbReference type="VEuPathDB" id="TriTrypDB:BSAL_58740"/>
<dbReference type="PROSITE" id="PS51193">
    <property type="entry name" value="HELICASE_ATP_BIND_2"/>
    <property type="match status" value="1"/>
</dbReference>
<organism evidence="16 17">
    <name type="scientific">Bodo saltans</name>
    <name type="common">Flagellated protozoan</name>
    <dbReference type="NCBI Taxonomy" id="75058"/>
    <lineage>
        <taxon>Eukaryota</taxon>
        <taxon>Discoba</taxon>
        <taxon>Euglenozoa</taxon>
        <taxon>Kinetoplastea</taxon>
        <taxon>Metakinetoplastina</taxon>
        <taxon>Eubodonida</taxon>
        <taxon>Bodonidae</taxon>
        <taxon>Bodo</taxon>
    </lineage>
</organism>
<reference evidence="17" key="1">
    <citation type="submission" date="2015-09" db="EMBL/GenBank/DDBJ databases">
        <authorList>
            <consortium name="Pathogen Informatics"/>
        </authorList>
    </citation>
    <scope>NUCLEOTIDE SEQUENCE [LARGE SCALE GENOMIC DNA]</scope>
    <source>
        <strain evidence="17">Lake Konstanz</strain>
    </source>
</reference>
<evidence type="ECO:0000256" key="2">
    <source>
        <dbReference type="ARBA" id="ARBA00022723"/>
    </source>
</evidence>
<keyword evidence="17" id="KW-1185">Reference proteome</keyword>
<dbReference type="InterPro" id="IPR006554">
    <property type="entry name" value="Helicase-like_DEXD_c2"/>
</dbReference>
<dbReference type="Proteomes" id="UP000051952">
    <property type="component" value="Unassembled WGS sequence"/>
</dbReference>
<evidence type="ECO:0000256" key="11">
    <source>
        <dbReference type="ARBA" id="ARBA00023204"/>
    </source>
</evidence>
<dbReference type="GO" id="GO:0003678">
    <property type="term" value="F:DNA helicase activity"/>
    <property type="evidence" value="ECO:0007669"/>
    <property type="project" value="InterPro"/>
</dbReference>
<dbReference type="Gene3D" id="3.40.50.300">
    <property type="entry name" value="P-loop containing nucleotide triphosphate hydrolases"/>
    <property type="match status" value="2"/>
</dbReference>
<dbReference type="GO" id="GO:0005524">
    <property type="term" value="F:ATP binding"/>
    <property type="evidence" value="ECO:0007669"/>
    <property type="project" value="UniProtKB-KW"/>
</dbReference>
<keyword evidence="1" id="KW-0004">4Fe-4S</keyword>
<feature type="region of interest" description="Disordered" evidence="14">
    <location>
        <begin position="860"/>
        <end position="914"/>
    </location>
</feature>
<evidence type="ECO:0000256" key="8">
    <source>
        <dbReference type="ARBA" id="ARBA00023004"/>
    </source>
</evidence>
<evidence type="ECO:0000256" key="4">
    <source>
        <dbReference type="ARBA" id="ARBA00022763"/>
    </source>
</evidence>
<gene>
    <name evidence="16" type="ORF">BSAL_58740</name>
</gene>
<feature type="domain" description="Helicase ATP-binding" evidence="15">
    <location>
        <begin position="7"/>
        <end position="324"/>
    </location>
</feature>
<dbReference type="SMART" id="SM00488">
    <property type="entry name" value="DEXDc2"/>
    <property type="match status" value="1"/>
</dbReference>
<keyword evidence="12" id="KW-0413">Isomerase</keyword>
<dbReference type="GO" id="GO:0005634">
    <property type="term" value="C:nucleus"/>
    <property type="evidence" value="ECO:0007669"/>
    <property type="project" value="TreeGrafter"/>
</dbReference>
<keyword evidence="2" id="KW-0479">Metal-binding</keyword>
<evidence type="ECO:0000256" key="5">
    <source>
        <dbReference type="ARBA" id="ARBA00022801"/>
    </source>
</evidence>
<dbReference type="SUPFAM" id="SSF52540">
    <property type="entry name" value="P-loop containing nucleoside triphosphate hydrolases"/>
    <property type="match status" value="1"/>
</dbReference>
<evidence type="ECO:0000256" key="6">
    <source>
        <dbReference type="ARBA" id="ARBA00022806"/>
    </source>
</evidence>
<keyword evidence="11" id="KW-0234">DNA repair</keyword>
<evidence type="ECO:0000256" key="12">
    <source>
        <dbReference type="ARBA" id="ARBA00023235"/>
    </source>
</evidence>
<keyword evidence="10" id="KW-0238">DNA-binding</keyword>
<evidence type="ECO:0000256" key="9">
    <source>
        <dbReference type="ARBA" id="ARBA00023014"/>
    </source>
</evidence>
<dbReference type="CDD" id="cd18788">
    <property type="entry name" value="SF2_C_XPD"/>
    <property type="match status" value="1"/>
</dbReference>
<name>A0A0S4KH73_BODSA</name>
<dbReference type="GO" id="GO:0016818">
    <property type="term" value="F:hydrolase activity, acting on acid anhydrides, in phosphorus-containing anhydrides"/>
    <property type="evidence" value="ECO:0007669"/>
    <property type="project" value="InterPro"/>
</dbReference>
<dbReference type="OMA" id="NCATIVA"/>
<dbReference type="InterPro" id="IPR027417">
    <property type="entry name" value="P-loop_NTPase"/>
</dbReference>
<dbReference type="GO" id="GO:0051539">
    <property type="term" value="F:4 iron, 4 sulfur cluster binding"/>
    <property type="evidence" value="ECO:0007669"/>
    <property type="project" value="UniProtKB-KW"/>
</dbReference>
<keyword evidence="7" id="KW-0067">ATP-binding</keyword>
<feature type="compositionally biased region" description="Low complexity" evidence="14">
    <location>
        <begin position="881"/>
        <end position="892"/>
    </location>
</feature>
<proteinExistence type="predicted"/>
<dbReference type="GO" id="GO:0045910">
    <property type="term" value="P:negative regulation of DNA recombination"/>
    <property type="evidence" value="ECO:0007669"/>
    <property type="project" value="TreeGrafter"/>
</dbReference>
<evidence type="ECO:0000313" key="16">
    <source>
        <dbReference type="EMBL" id="CUI12354.1"/>
    </source>
</evidence>
<evidence type="ECO:0000256" key="13">
    <source>
        <dbReference type="ARBA" id="ARBA00023242"/>
    </source>
</evidence>
<dbReference type="OrthoDB" id="19182at2759"/>
<dbReference type="PROSITE" id="PS00690">
    <property type="entry name" value="DEAH_ATP_HELICASE"/>
    <property type="match status" value="1"/>
</dbReference>
<dbReference type="InterPro" id="IPR010614">
    <property type="entry name" value="RAD3-like_helicase_DEAD"/>
</dbReference>
<accession>A0A0S4KH73</accession>
<dbReference type="InterPro" id="IPR006555">
    <property type="entry name" value="ATP-dep_Helicase_C"/>
</dbReference>
<keyword evidence="6 16" id="KW-0347">Helicase</keyword>
<dbReference type="PANTHER" id="PTHR11472">
    <property type="entry name" value="DNA REPAIR DEAD HELICASE RAD3/XP-D SUBFAMILY MEMBER"/>
    <property type="match status" value="1"/>
</dbReference>
<protein>
    <submittedName>
        <fullName evidence="16">DEAD/DEAH box RNA helicase, putative</fullName>
    </submittedName>
</protein>
<dbReference type="Pfam" id="PF06733">
    <property type="entry name" value="DEAD_2"/>
    <property type="match status" value="1"/>
</dbReference>
<keyword evidence="8" id="KW-0408">Iron</keyword>
<dbReference type="AlphaFoldDB" id="A0A0S4KH73"/>
<dbReference type="GO" id="GO:0010569">
    <property type="term" value="P:regulation of double-strand break repair via homologous recombination"/>
    <property type="evidence" value="ECO:0007669"/>
    <property type="project" value="TreeGrafter"/>
</dbReference>
<evidence type="ECO:0000256" key="3">
    <source>
        <dbReference type="ARBA" id="ARBA00022741"/>
    </source>
</evidence>